<feature type="chain" id="PRO_5004562941" description="Peptidase S8/S53 domain-containing protein" evidence="7">
    <location>
        <begin position="20"/>
        <end position="507"/>
    </location>
</feature>
<keyword evidence="3 5" id="KW-0378">Hydrolase</keyword>
<dbReference type="SUPFAM" id="SSF52743">
    <property type="entry name" value="Subtilisin-like"/>
    <property type="match status" value="1"/>
</dbReference>
<dbReference type="PROSITE" id="PS00136">
    <property type="entry name" value="SUBTILASE_ASP"/>
    <property type="match status" value="1"/>
</dbReference>
<dbReference type="EMBL" id="KE504135">
    <property type="protein sequence ID" value="EPT02417.1"/>
    <property type="molecule type" value="Genomic_DNA"/>
</dbReference>
<feature type="active site" description="Charge relay system" evidence="5">
    <location>
        <position position="188"/>
    </location>
</feature>
<dbReference type="Gene3D" id="3.30.70.80">
    <property type="entry name" value="Peptidase S8 propeptide/proteinase inhibitor I9"/>
    <property type="match status" value="1"/>
</dbReference>
<dbReference type="InterPro" id="IPR023828">
    <property type="entry name" value="Peptidase_S8_Ser-AS"/>
</dbReference>
<keyword evidence="7" id="KW-0732">Signal</keyword>
<feature type="signal peptide" evidence="7">
    <location>
        <begin position="1"/>
        <end position="19"/>
    </location>
</feature>
<dbReference type="GO" id="GO:0006508">
    <property type="term" value="P:proteolysis"/>
    <property type="evidence" value="ECO:0007669"/>
    <property type="project" value="UniProtKB-KW"/>
</dbReference>
<comment type="similarity">
    <text evidence="1 5 6">Belongs to the peptidase S8 family.</text>
</comment>
<dbReference type="Gene3D" id="3.40.50.200">
    <property type="entry name" value="Peptidase S8/S53 domain"/>
    <property type="match status" value="1"/>
</dbReference>
<keyword evidence="11" id="KW-1185">Reference proteome</keyword>
<organism evidence="10 11">
    <name type="scientific">Fomitopsis schrenkii</name>
    <name type="common">Brown rot fungus</name>
    <dbReference type="NCBI Taxonomy" id="2126942"/>
    <lineage>
        <taxon>Eukaryota</taxon>
        <taxon>Fungi</taxon>
        <taxon>Dikarya</taxon>
        <taxon>Basidiomycota</taxon>
        <taxon>Agaricomycotina</taxon>
        <taxon>Agaricomycetes</taxon>
        <taxon>Polyporales</taxon>
        <taxon>Fomitopsis</taxon>
    </lineage>
</organism>
<dbReference type="InterPro" id="IPR037045">
    <property type="entry name" value="S8pro/Inhibitor_I9_sf"/>
</dbReference>
<sequence length="507" mass="53757">MSFLLNTLLAVSLAASGFASPLSTNPHELPRSNAFSYAPLVAEYHPHGSVNNSYIVMFKEDVAPTLMANHLNFLQGVEEEHPLMGDLDAGLRHVYDGHVKGYAGKFSSDTVHRIRQMPEVDYVERDQVVRTLEIGEPVDVDSTSLKTQKQAPWGLARISHRPKLTFGTFTKYEYDSRGGEGVDVYVIDTGINIKHVEFEGRAHWGKTVPQNDEDVDANGHGTHCAGTIASRAYGVAKAANVIAVKVLGSNGSGSMSDVMAGVEWTVKAALAKAKAAADEFRKTGKTAHKGSVANMSLGGGKSKALDQSLNRAVDSGVHFAVAAGNDNQDACNNSPAAAEKAVTVGASTLGDERAYFSNHGPCVDVFAPGLNVRSTYIGGETASATLSGTSMASPHTAGLLAYLLSLYPSIRFNPEVAPEFSSIFQQQPAHSFGSVYAFAHSVLPSWAASFLPPPELVLDVAPIPPSPPTITPAQMKLALLALATEDALSKVVSDTPNLLIFNNATTV</sequence>
<dbReference type="InterPro" id="IPR022398">
    <property type="entry name" value="Peptidase_S8_His-AS"/>
</dbReference>
<evidence type="ECO:0000313" key="11">
    <source>
        <dbReference type="Proteomes" id="UP000015241"/>
    </source>
</evidence>
<evidence type="ECO:0008006" key="12">
    <source>
        <dbReference type="Google" id="ProtNLM"/>
    </source>
</evidence>
<dbReference type="PANTHER" id="PTHR43806">
    <property type="entry name" value="PEPTIDASE S8"/>
    <property type="match status" value="1"/>
</dbReference>
<dbReference type="SUPFAM" id="SSF54897">
    <property type="entry name" value="Protease propeptides/inhibitors"/>
    <property type="match status" value="1"/>
</dbReference>
<dbReference type="STRING" id="743788.S8EBS2"/>
<dbReference type="InterPro" id="IPR050131">
    <property type="entry name" value="Peptidase_S8_subtilisin-like"/>
</dbReference>
<proteinExistence type="inferred from homology"/>
<feature type="active site" description="Charge relay system" evidence="5">
    <location>
        <position position="390"/>
    </location>
</feature>
<dbReference type="PROSITE" id="PS00138">
    <property type="entry name" value="SUBTILASE_SER"/>
    <property type="match status" value="1"/>
</dbReference>
<dbReference type="InParanoid" id="S8EBS2"/>
<feature type="active site" description="Charge relay system" evidence="5">
    <location>
        <position position="220"/>
    </location>
</feature>
<reference evidence="10 11" key="1">
    <citation type="journal article" date="2012" name="Science">
        <title>The Paleozoic origin of enzymatic lignin decomposition reconstructed from 31 fungal genomes.</title>
        <authorList>
            <person name="Floudas D."/>
            <person name="Binder M."/>
            <person name="Riley R."/>
            <person name="Barry K."/>
            <person name="Blanchette R.A."/>
            <person name="Henrissat B."/>
            <person name="Martinez A.T."/>
            <person name="Otillar R."/>
            <person name="Spatafora J.W."/>
            <person name="Yadav J.S."/>
            <person name="Aerts A."/>
            <person name="Benoit I."/>
            <person name="Boyd A."/>
            <person name="Carlson A."/>
            <person name="Copeland A."/>
            <person name="Coutinho P.M."/>
            <person name="de Vries R.P."/>
            <person name="Ferreira P."/>
            <person name="Findley K."/>
            <person name="Foster B."/>
            <person name="Gaskell J."/>
            <person name="Glotzer D."/>
            <person name="Gorecki P."/>
            <person name="Heitman J."/>
            <person name="Hesse C."/>
            <person name="Hori C."/>
            <person name="Igarashi K."/>
            <person name="Jurgens J.A."/>
            <person name="Kallen N."/>
            <person name="Kersten P."/>
            <person name="Kohler A."/>
            <person name="Kuees U."/>
            <person name="Kumar T.K.A."/>
            <person name="Kuo A."/>
            <person name="LaButti K."/>
            <person name="Larrondo L.F."/>
            <person name="Lindquist E."/>
            <person name="Ling A."/>
            <person name="Lombard V."/>
            <person name="Lucas S."/>
            <person name="Lundell T."/>
            <person name="Martin R."/>
            <person name="McLaughlin D.J."/>
            <person name="Morgenstern I."/>
            <person name="Morin E."/>
            <person name="Murat C."/>
            <person name="Nagy L.G."/>
            <person name="Nolan M."/>
            <person name="Ohm R.A."/>
            <person name="Patyshakuliyeva A."/>
            <person name="Rokas A."/>
            <person name="Ruiz-Duenas F.J."/>
            <person name="Sabat G."/>
            <person name="Salamov A."/>
            <person name="Samejima M."/>
            <person name="Schmutz J."/>
            <person name="Slot J.C."/>
            <person name="St John F."/>
            <person name="Stenlid J."/>
            <person name="Sun H."/>
            <person name="Sun S."/>
            <person name="Syed K."/>
            <person name="Tsang A."/>
            <person name="Wiebenga A."/>
            <person name="Young D."/>
            <person name="Pisabarro A."/>
            <person name="Eastwood D.C."/>
            <person name="Martin F."/>
            <person name="Cullen D."/>
            <person name="Grigoriev I.V."/>
            <person name="Hibbett D.S."/>
        </authorList>
    </citation>
    <scope>NUCLEOTIDE SEQUENCE</scope>
    <source>
        <strain evidence="11">FP-58527</strain>
    </source>
</reference>
<dbReference type="InterPro" id="IPR023827">
    <property type="entry name" value="Peptidase_S8_Asp-AS"/>
</dbReference>
<keyword evidence="2 5" id="KW-0645">Protease</keyword>
<dbReference type="InterPro" id="IPR000209">
    <property type="entry name" value="Peptidase_S8/S53_dom"/>
</dbReference>
<feature type="domain" description="Peptidase S8/S53" evidence="8">
    <location>
        <begin position="179"/>
        <end position="414"/>
    </location>
</feature>
<evidence type="ECO:0000256" key="7">
    <source>
        <dbReference type="SAM" id="SignalP"/>
    </source>
</evidence>
<evidence type="ECO:0000259" key="8">
    <source>
        <dbReference type="Pfam" id="PF00082"/>
    </source>
</evidence>
<dbReference type="CDD" id="cd04077">
    <property type="entry name" value="Peptidases_S8_PCSK9_ProteinaseK_like"/>
    <property type="match status" value="1"/>
</dbReference>
<dbReference type="GO" id="GO:0004252">
    <property type="term" value="F:serine-type endopeptidase activity"/>
    <property type="evidence" value="ECO:0007669"/>
    <property type="project" value="UniProtKB-UniRule"/>
</dbReference>
<evidence type="ECO:0000313" key="10">
    <source>
        <dbReference type="EMBL" id="EPT02417.1"/>
    </source>
</evidence>
<protein>
    <recommendedName>
        <fullName evidence="12">Peptidase S8/S53 domain-containing protein</fullName>
    </recommendedName>
</protein>
<dbReference type="Pfam" id="PF00082">
    <property type="entry name" value="Peptidase_S8"/>
    <property type="match status" value="1"/>
</dbReference>
<dbReference type="OrthoDB" id="206201at2759"/>
<feature type="domain" description="Inhibitor I9" evidence="9">
    <location>
        <begin position="53"/>
        <end position="131"/>
    </location>
</feature>
<dbReference type="GO" id="GO:0005615">
    <property type="term" value="C:extracellular space"/>
    <property type="evidence" value="ECO:0007669"/>
    <property type="project" value="TreeGrafter"/>
</dbReference>
<dbReference type="eggNOG" id="KOG1153">
    <property type="taxonomic scope" value="Eukaryota"/>
</dbReference>
<evidence type="ECO:0000256" key="2">
    <source>
        <dbReference type="ARBA" id="ARBA00022670"/>
    </source>
</evidence>
<evidence type="ECO:0000256" key="5">
    <source>
        <dbReference type="PROSITE-ProRule" id="PRU01240"/>
    </source>
</evidence>
<dbReference type="HOGENOM" id="CLU_011263_1_4_1"/>
<keyword evidence="4 5" id="KW-0720">Serine protease</keyword>
<name>S8EBS2_FOMSC</name>
<evidence type="ECO:0000256" key="6">
    <source>
        <dbReference type="RuleBase" id="RU003355"/>
    </source>
</evidence>
<dbReference type="FunCoup" id="S8EBS2">
    <property type="interactions" value="26"/>
</dbReference>
<evidence type="ECO:0000259" key="9">
    <source>
        <dbReference type="Pfam" id="PF05922"/>
    </source>
</evidence>
<dbReference type="Pfam" id="PF05922">
    <property type="entry name" value="Inhibitor_I9"/>
    <property type="match status" value="1"/>
</dbReference>
<dbReference type="PROSITE" id="PS51892">
    <property type="entry name" value="SUBTILASE"/>
    <property type="match status" value="1"/>
</dbReference>
<dbReference type="PROSITE" id="PS00137">
    <property type="entry name" value="SUBTILASE_HIS"/>
    <property type="match status" value="1"/>
</dbReference>
<evidence type="ECO:0000256" key="1">
    <source>
        <dbReference type="ARBA" id="ARBA00011073"/>
    </source>
</evidence>
<dbReference type="InterPro" id="IPR034193">
    <property type="entry name" value="PCSK9_ProteinaseK-like"/>
</dbReference>
<dbReference type="InterPro" id="IPR010259">
    <property type="entry name" value="S8pro/Inhibitor_I9"/>
</dbReference>
<gene>
    <name evidence="10" type="ORF">FOMPIDRAFT_1022793</name>
</gene>
<dbReference type="PRINTS" id="PR00723">
    <property type="entry name" value="SUBTILISIN"/>
</dbReference>
<evidence type="ECO:0000256" key="4">
    <source>
        <dbReference type="ARBA" id="ARBA00022825"/>
    </source>
</evidence>
<dbReference type="AlphaFoldDB" id="S8EBS2"/>
<dbReference type="InterPro" id="IPR036852">
    <property type="entry name" value="Peptidase_S8/S53_dom_sf"/>
</dbReference>
<accession>S8EBS2</accession>
<evidence type="ECO:0000256" key="3">
    <source>
        <dbReference type="ARBA" id="ARBA00022801"/>
    </source>
</evidence>
<dbReference type="Proteomes" id="UP000015241">
    <property type="component" value="Unassembled WGS sequence"/>
</dbReference>
<dbReference type="InterPro" id="IPR015500">
    <property type="entry name" value="Peptidase_S8_subtilisin-rel"/>
</dbReference>
<dbReference type="PANTHER" id="PTHR43806:SF11">
    <property type="entry name" value="CEREVISIN-RELATED"/>
    <property type="match status" value="1"/>
</dbReference>